<dbReference type="RefSeq" id="WP_081149469.1">
    <property type="nucleotide sequence ID" value="NZ_CP020465.1"/>
</dbReference>
<dbReference type="OrthoDB" id="5699427at2"/>
<dbReference type="Proteomes" id="UP000202259">
    <property type="component" value="Chromosome"/>
</dbReference>
<dbReference type="PROSITE" id="PS51833">
    <property type="entry name" value="HDOD"/>
    <property type="match status" value="1"/>
</dbReference>
<sequence>MLTNISTSFYDVMFGDINSNIPMGKLETKVLQKVRAILNNPDRLSQHIPALPAMIVRLLNTIDDPDSSVLSFVEIIEQDPSFAIAVLKTANSAIYHRGEKEIVSLNRAITFLGLSGLLRIATTLLMANVIPCKPIYYKMFGKQIWVHSVQCATLCELLATKQDENGFDAYFLGLIHDLGKIIVFDCLSQALAEELSSLPGTKVFKKLMTEMSIDISYFIALEWKLPKIYAEALSQQRTSTRSALAEVLYKANQLSEVYLMMVKGIISEDECENILNEHAVDKDIWLKFTDIAPEIENSIS</sequence>
<keyword evidence="3" id="KW-1185">Reference proteome</keyword>
<reference evidence="2 3" key="1">
    <citation type="submission" date="2017-08" db="EMBL/GenBank/DDBJ databases">
        <title>Complete genome of Colwellia sp. NB097-1, a psychrophile bacterium ioslated from Bering Sea.</title>
        <authorList>
            <person name="Chen X."/>
        </authorList>
    </citation>
    <scope>NUCLEOTIDE SEQUENCE [LARGE SCALE GENOMIC DNA]</scope>
    <source>
        <strain evidence="2 3">NB097-1</strain>
    </source>
</reference>
<dbReference type="Pfam" id="PF08668">
    <property type="entry name" value="HDOD"/>
    <property type="match status" value="1"/>
</dbReference>
<proteinExistence type="predicted"/>
<dbReference type="Gene3D" id="1.10.3210.10">
    <property type="entry name" value="Hypothetical protein af1432"/>
    <property type="match status" value="1"/>
</dbReference>
<organism evidence="2 3">
    <name type="scientific">Cognaticolwellia beringensis</name>
    <dbReference type="NCBI Taxonomy" id="1967665"/>
    <lineage>
        <taxon>Bacteria</taxon>
        <taxon>Pseudomonadati</taxon>
        <taxon>Pseudomonadota</taxon>
        <taxon>Gammaproteobacteria</taxon>
        <taxon>Alteromonadales</taxon>
        <taxon>Colwelliaceae</taxon>
        <taxon>Cognaticolwellia</taxon>
    </lineage>
</organism>
<dbReference type="PANTHER" id="PTHR33525:SF6">
    <property type="entry name" value="HDOD DOMAIN-CONTAINING PROTEIN"/>
    <property type="match status" value="1"/>
</dbReference>
<dbReference type="KEGG" id="cber:B5D82_04155"/>
<protein>
    <submittedName>
        <fullName evidence="2">HDOD domain-containing protein</fullName>
    </submittedName>
</protein>
<dbReference type="EMBL" id="CP020465">
    <property type="protein sequence ID" value="ASP47035.1"/>
    <property type="molecule type" value="Genomic_DNA"/>
</dbReference>
<dbReference type="SUPFAM" id="SSF109604">
    <property type="entry name" value="HD-domain/PDEase-like"/>
    <property type="match status" value="1"/>
</dbReference>
<evidence type="ECO:0000313" key="3">
    <source>
        <dbReference type="Proteomes" id="UP000202259"/>
    </source>
</evidence>
<dbReference type="InterPro" id="IPR052340">
    <property type="entry name" value="RNase_Y/CdgJ"/>
</dbReference>
<evidence type="ECO:0000259" key="1">
    <source>
        <dbReference type="PROSITE" id="PS51833"/>
    </source>
</evidence>
<name>A0A222G553_9GAMM</name>
<dbReference type="PANTHER" id="PTHR33525">
    <property type="match status" value="1"/>
</dbReference>
<dbReference type="InterPro" id="IPR013976">
    <property type="entry name" value="HDOD"/>
</dbReference>
<gene>
    <name evidence="2" type="ORF">B5D82_04155</name>
</gene>
<feature type="domain" description="HDOD" evidence="1">
    <location>
        <begin position="48"/>
        <end position="239"/>
    </location>
</feature>
<dbReference type="AlphaFoldDB" id="A0A222G553"/>
<accession>A0A222G553</accession>
<evidence type="ECO:0000313" key="2">
    <source>
        <dbReference type="EMBL" id="ASP47035.1"/>
    </source>
</evidence>